<dbReference type="Gene3D" id="3.40.50.300">
    <property type="entry name" value="P-loop containing nucleotide triphosphate hydrolases"/>
    <property type="match status" value="1"/>
</dbReference>
<dbReference type="InterPro" id="IPR027417">
    <property type="entry name" value="P-loop_NTPase"/>
</dbReference>
<keyword evidence="1" id="KW-0808">Transferase</keyword>
<organism evidence="2 3">
    <name type="scientific">Thermococcus gorgonarius</name>
    <dbReference type="NCBI Taxonomy" id="71997"/>
    <lineage>
        <taxon>Archaea</taxon>
        <taxon>Methanobacteriati</taxon>
        <taxon>Methanobacteriota</taxon>
        <taxon>Thermococci</taxon>
        <taxon>Thermococcales</taxon>
        <taxon>Thermococcaceae</taxon>
        <taxon>Thermococcus</taxon>
    </lineage>
</organism>
<dbReference type="KEGG" id="tgg:A3K92_07355"/>
<dbReference type="Pfam" id="PF13469">
    <property type="entry name" value="Sulfotransfer_3"/>
    <property type="match status" value="1"/>
</dbReference>
<dbReference type="PANTHER" id="PTHR12788">
    <property type="entry name" value="PROTEIN-TYROSINE SULFOTRANSFERASE 2"/>
    <property type="match status" value="1"/>
</dbReference>
<accession>A0A2Z2M594</accession>
<sequence length="346" mass="41326">MEDGNMVEQIFIGGTGRSGTTILGRILSYHKDIFVFPFETRFIVDPDGLITLALSLSEYWDQYKSDLAIKRFRQLMSKLYPSSVNYKLRLGLYLILPKLHISPPEYTYAMARQWRGEEFFSYARAPFSPFISRTEYFRRLDEFINTLIVREFEGFWLGTPSFRFRPRIYVTKRFKRDEIFRISRNYVNSLFQPILRKYNKKIWADHTPTNILHASLLCEMFPDCKIIHIHRDLRDVVASYLTKHWGGNTVEDATHTIKFILEKWEEEKQKLDTDKYLEISLEELVQNKEKTLSKLSEFLNIEFDENMLKVDLSRSNLGRWKRDLTDEEAKFVERTLNEFMELYGYL</sequence>
<proteinExistence type="predicted"/>
<dbReference type="InterPro" id="IPR026634">
    <property type="entry name" value="TPST-like"/>
</dbReference>
<dbReference type="AlphaFoldDB" id="A0A2Z2M594"/>
<evidence type="ECO:0000256" key="1">
    <source>
        <dbReference type="ARBA" id="ARBA00022679"/>
    </source>
</evidence>
<dbReference type="PANTHER" id="PTHR12788:SF10">
    <property type="entry name" value="PROTEIN-TYROSINE SULFOTRANSFERASE"/>
    <property type="match status" value="1"/>
</dbReference>
<evidence type="ECO:0000313" key="2">
    <source>
        <dbReference type="EMBL" id="ASJ01310.1"/>
    </source>
</evidence>
<evidence type="ECO:0008006" key="4">
    <source>
        <dbReference type="Google" id="ProtNLM"/>
    </source>
</evidence>
<dbReference type="EMBL" id="CP014855">
    <property type="protein sequence ID" value="ASJ01310.1"/>
    <property type="molecule type" value="Genomic_DNA"/>
</dbReference>
<reference evidence="2 3" key="1">
    <citation type="submission" date="2016-03" db="EMBL/GenBank/DDBJ databases">
        <title>Complete genome sequence of Thermococcus gorgonarius.</title>
        <authorList>
            <person name="Oger P.M."/>
        </authorList>
    </citation>
    <scope>NUCLEOTIDE SEQUENCE [LARGE SCALE GENOMIC DNA]</scope>
    <source>
        <strain evidence="2 3">W-12</strain>
    </source>
</reference>
<dbReference type="SUPFAM" id="SSF52540">
    <property type="entry name" value="P-loop containing nucleoside triphosphate hydrolases"/>
    <property type="match status" value="1"/>
</dbReference>
<evidence type="ECO:0000313" key="3">
    <source>
        <dbReference type="Proteomes" id="UP000250134"/>
    </source>
</evidence>
<gene>
    <name evidence="2" type="ORF">A3K92_07355</name>
</gene>
<name>A0A2Z2M594_THEGO</name>
<keyword evidence="3" id="KW-1185">Reference proteome</keyword>
<protein>
    <recommendedName>
        <fullName evidence="4">Sulfotransferase</fullName>
    </recommendedName>
</protein>
<dbReference type="Proteomes" id="UP000250134">
    <property type="component" value="Chromosome"/>
</dbReference>
<dbReference type="GO" id="GO:0008476">
    <property type="term" value="F:protein-tyrosine sulfotransferase activity"/>
    <property type="evidence" value="ECO:0007669"/>
    <property type="project" value="InterPro"/>
</dbReference>